<protein>
    <recommendedName>
        <fullName evidence="9">Protein-export membrane protein SecG</fullName>
    </recommendedName>
</protein>
<evidence type="ECO:0000256" key="5">
    <source>
        <dbReference type="ARBA" id="ARBA00022927"/>
    </source>
</evidence>
<keyword evidence="8 9" id="KW-0472">Membrane</keyword>
<keyword evidence="6 9" id="KW-1133">Transmembrane helix</keyword>
<dbReference type="GO" id="GO:0009306">
    <property type="term" value="P:protein secretion"/>
    <property type="evidence" value="ECO:0007669"/>
    <property type="project" value="UniProtKB-UniRule"/>
</dbReference>
<evidence type="ECO:0000256" key="1">
    <source>
        <dbReference type="ARBA" id="ARBA00004141"/>
    </source>
</evidence>
<evidence type="ECO:0000313" key="11">
    <source>
        <dbReference type="Proteomes" id="UP000177594"/>
    </source>
</evidence>
<dbReference type="Proteomes" id="UP000177594">
    <property type="component" value="Unassembled WGS sequence"/>
</dbReference>
<keyword evidence="3 9" id="KW-0813">Transport</keyword>
<comment type="similarity">
    <text evidence="2 9">Belongs to the SecG family.</text>
</comment>
<accession>A0A1F8ED02</accession>
<dbReference type="InterPro" id="IPR004692">
    <property type="entry name" value="SecG"/>
</dbReference>
<keyword evidence="7 9" id="KW-0811">Translocation</keyword>
<comment type="caution">
    <text evidence="9">Lacks conserved residue(s) required for the propagation of feature annotation.</text>
</comment>
<comment type="function">
    <text evidence="9">Involved in protein export. Participates in an early event of protein translocation.</text>
</comment>
<comment type="caution">
    <text evidence="10">The sequence shown here is derived from an EMBL/GenBank/DDBJ whole genome shotgun (WGS) entry which is preliminary data.</text>
</comment>
<dbReference type="EMBL" id="MGIZ01000032">
    <property type="protein sequence ID" value="OGM98791.1"/>
    <property type="molecule type" value="Genomic_DNA"/>
</dbReference>
<proteinExistence type="inferred from homology"/>
<keyword evidence="5 9" id="KW-0653">Protein transport</keyword>
<dbReference type="Pfam" id="PF03840">
    <property type="entry name" value="SecG"/>
    <property type="match status" value="1"/>
</dbReference>
<gene>
    <name evidence="10" type="ORF">A2817_00260</name>
</gene>
<name>A0A1F8ED02_9BACT</name>
<evidence type="ECO:0000256" key="8">
    <source>
        <dbReference type="ARBA" id="ARBA00023136"/>
    </source>
</evidence>
<dbReference type="GO" id="GO:0015450">
    <property type="term" value="F:protein-transporting ATPase activity"/>
    <property type="evidence" value="ECO:0007669"/>
    <property type="project" value="UniProtKB-UniRule"/>
</dbReference>
<keyword evidence="4 9" id="KW-0812">Transmembrane</keyword>
<dbReference type="AlphaFoldDB" id="A0A1F8ED02"/>
<feature type="transmembrane region" description="Helical" evidence="9">
    <location>
        <begin position="46"/>
        <end position="67"/>
    </location>
</feature>
<evidence type="ECO:0000256" key="3">
    <source>
        <dbReference type="ARBA" id="ARBA00022448"/>
    </source>
</evidence>
<reference evidence="10 11" key="1">
    <citation type="journal article" date="2016" name="Nat. Commun.">
        <title>Thousands of microbial genomes shed light on interconnected biogeochemical processes in an aquifer system.</title>
        <authorList>
            <person name="Anantharaman K."/>
            <person name="Brown C.T."/>
            <person name="Hug L.A."/>
            <person name="Sharon I."/>
            <person name="Castelle C.J."/>
            <person name="Probst A.J."/>
            <person name="Thomas B.C."/>
            <person name="Singh A."/>
            <person name="Wilkins M.J."/>
            <person name="Karaoz U."/>
            <person name="Brodie E.L."/>
            <person name="Williams K.H."/>
            <person name="Hubbard S.S."/>
            <person name="Banfield J.F."/>
        </authorList>
    </citation>
    <scope>NUCLEOTIDE SEQUENCE [LARGE SCALE GENOMIC DNA]</scope>
</reference>
<sequence>MLTYTHIGISLLLIIAILLQQRGGGLSSTFGGGMMEYSTKRGAEKVIFYATIVLAVLFLGISMARLLL</sequence>
<evidence type="ECO:0000256" key="4">
    <source>
        <dbReference type="ARBA" id="ARBA00022692"/>
    </source>
</evidence>
<evidence type="ECO:0000313" key="10">
    <source>
        <dbReference type="EMBL" id="OGM98791.1"/>
    </source>
</evidence>
<organism evidence="10 11">
    <name type="scientific">Candidatus Yanofskybacteria bacterium RIFCSPHIGHO2_01_FULL_39_8b</name>
    <dbReference type="NCBI Taxonomy" id="1802659"/>
    <lineage>
        <taxon>Bacteria</taxon>
        <taxon>Candidatus Yanofskyibacteriota</taxon>
    </lineage>
</organism>
<dbReference type="NCBIfam" id="TIGR00810">
    <property type="entry name" value="secG"/>
    <property type="match status" value="1"/>
</dbReference>
<dbReference type="GO" id="GO:0005886">
    <property type="term" value="C:plasma membrane"/>
    <property type="evidence" value="ECO:0007669"/>
    <property type="project" value="UniProtKB-SubCell"/>
</dbReference>
<evidence type="ECO:0000256" key="2">
    <source>
        <dbReference type="ARBA" id="ARBA00008445"/>
    </source>
</evidence>
<evidence type="ECO:0000256" key="7">
    <source>
        <dbReference type="ARBA" id="ARBA00023010"/>
    </source>
</evidence>
<evidence type="ECO:0000256" key="9">
    <source>
        <dbReference type="RuleBase" id="RU365087"/>
    </source>
</evidence>
<comment type="subcellular location">
    <subcellularLocation>
        <location evidence="9">Cell membrane</location>
        <topology evidence="9">Multi-pass membrane protein</topology>
    </subcellularLocation>
    <subcellularLocation>
        <location evidence="1">Membrane</location>
        <topology evidence="1">Multi-pass membrane protein</topology>
    </subcellularLocation>
</comment>
<evidence type="ECO:0000256" key="6">
    <source>
        <dbReference type="ARBA" id="ARBA00022989"/>
    </source>
</evidence>
<keyword evidence="9" id="KW-1003">Cell membrane</keyword>